<sequence length="337" mass="39193">MKITHITIIGIIFLSILWFTTFSTLVLTFGAVFFLALWLNTFNYLSGKNFLLDIWHYYSTTSRSLQFWDDYCEANQNKSDVIISLSTIPSRISEIIPTLKSLLSQKRAPKKIHLYVPQLSMREQVGYDIPKEIEGLKCLEIIRTKKDWGPSTKFIPAVETLSPDQKILVVDDDNMYPRVMLGDFDKASDEKPDWIVASSGWRVPEDLVDRDTTFWTNVKLQAPAPVPTTRVNDFYEIDIVQGYSGFLIKPRFFCLQELTNYPDEPVALKFVDDVWISAHAQVSKYVFPSNRFCYTPFWKLDFFKSNSLASINNHGKELDEDRNNSIALRYFKEKWNR</sequence>
<evidence type="ECO:0008006" key="4">
    <source>
        <dbReference type="Google" id="ProtNLM"/>
    </source>
</evidence>
<reference evidence="2 3" key="1">
    <citation type="submission" date="2017-04" db="EMBL/GenBank/DDBJ databases">
        <authorList>
            <person name="Afonso C.L."/>
            <person name="Miller P.J."/>
            <person name="Scott M.A."/>
            <person name="Spackman E."/>
            <person name="Goraichik I."/>
            <person name="Dimitrov K.M."/>
            <person name="Suarez D.L."/>
            <person name="Swayne D.E."/>
        </authorList>
    </citation>
    <scope>NUCLEOTIDE SEQUENCE [LARGE SCALE GENOMIC DNA]</scope>
    <source>
        <strain evidence="2 3">DSM 26133</strain>
    </source>
</reference>
<keyword evidence="3" id="KW-1185">Reference proteome</keyword>
<evidence type="ECO:0000313" key="2">
    <source>
        <dbReference type="EMBL" id="SMD37751.1"/>
    </source>
</evidence>
<evidence type="ECO:0000256" key="1">
    <source>
        <dbReference type="SAM" id="Phobius"/>
    </source>
</evidence>
<gene>
    <name evidence="2" type="ORF">SAMN04488029_3444</name>
</gene>
<feature type="transmembrane region" description="Helical" evidence="1">
    <location>
        <begin position="6"/>
        <end position="39"/>
    </location>
</feature>
<proteinExistence type="predicted"/>
<dbReference type="STRING" id="692418.SAMN04488029_3444"/>
<dbReference type="Proteomes" id="UP000192472">
    <property type="component" value="Unassembled WGS sequence"/>
</dbReference>
<keyword evidence="1" id="KW-0812">Transmembrane</keyword>
<keyword evidence="1" id="KW-1133">Transmembrane helix</keyword>
<protein>
    <recommendedName>
        <fullName evidence="4">Glycosyl transferase family 2</fullName>
    </recommendedName>
</protein>
<evidence type="ECO:0000313" key="3">
    <source>
        <dbReference type="Proteomes" id="UP000192472"/>
    </source>
</evidence>
<dbReference type="EMBL" id="FWYF01000004">
    <property type="protein sequence ID" value="SMD37751.1"/>
    <property type="molecule type" value="Genomic_DNA"/>
</dbReference>
<dbReference type="RefSeq" id="WP_084374087.1">
    <property type="nucleotide sequence ID" value="NZ_FWYF01000004.1"/>
</dbReference>
<accession>A0A1W2GMD8</accession>
<organism evidence="2 3">
    <name type="scientific">Reichenbachiella faecimaris</name>
    <dbReference type="NCBI Taxonomy" id="692418"/>
    <lineage>
        <taxon>Bacteria</taxon>
        <taxon>Pseudomonadati</taxon>
        <taxon>Bacteroidota</taxon>
        <taxon>Cytophagia</taxon>
        <taxon>Cytophagales</taxon>
        <taxon>Reichenbachiellaceae</taxon>
        <taxon>Reichenbachiella</taxon>
    </lineage>
</organism>
<dbReference type="AlphaFoldDB" id="A0A1W2GMD8"/>
<keyword evidence="1" id="KW-0472">Membrane</keyword>
<name>A0A1W2GMD8_REIFA</name>